<dbReference type="Proteomes" id="UP001629113">
    <property type="component" value="Unassembled WGS sequence"/>
</dbReference>
<feature type="chain" id="PRO_5045949793" description="Ppe family protein" evidence="1">
    <location>
        <begin position="19"/>
        <end position="192"/>
    </location>
</feature>
<comment type="caution">
    <text evidence="2">The sequence shown here is derived from an EMBL/GenBank/DDBJ whole genome shotgun (WGS) entry which is preliminary data.</text>
</comment>
<dbReference type="EMBL" id="JBFCZG010000001">
    <property type="protein sequence ID" value="KAL3426906.1"/>
    <property type="molecule type" value="Genomic_DNA"/>
</dbReference>
<evidence type="ECO:0000313" key="3">
    <source>
        <dbReference type="Proteomes" id="UP001629113"/>
    </source>
</evidence>
<evidence type="ECO:0000256" key="1">
    <source>
        <dbReference type="SAM" id="SignalP"/>
    </source>
</evidence>
<keyword evidence="3" id="KW-1185">Reference proteome</keyword>
<reference evidence="2 3" key="1">
    <citation type="submission" date="2024-06" db="EMBL/GenBank/DDBJ databases">
        <title>Complete genome of Phlyctema vagabunda strain 19-DSS-EL-015.</title>
        <authorList>
            <person name="Fiorenzani C."/>
        </authorList>
    </citation>
    <scope>NUCLEOTIDE SEQUENCE [LARGE SCALE GENOMIC DNA]</scope>
    <source>
        <strain evidence="2 3">19-DSS-EL-015</strain>
    </source>
</reference>
<accession>A0ABR4PVL4</accession>
<evidence type="ECO:0000313" key="2">
    <source>
        <dbReference type="EMBL" id="KAL3426906.1"/>
    </source>
</evidence>
<feature type="signal peptide" evidence="1">
    <location>
        <begin position="1"/>
        <end position="18"/>
    </location>
</feature>
<gene>
    <name evidence="2" type="ORF">PVAG01_00415</name>
</gene>
<protein>
    <recommendedName>
        <fullName evidence="4">Ppe family protein</fullName>
    </recommendedName>
</protein>
<evidence type="ECO:0008006" key="4">
    <source>
        <dbReference type="Google" id="ProtNLM"/>
    </source>
</evidence>
<sequence>MKLGFIVILLSFISLSFALPIAIQKDGPARIVARQRRFGKMPSSRAVMAAASNFANDANTVSASLNSMGTETDPRKIRSLATAAFNAESDEDAQRAVLAAAAGSAGTAPNAKIVKNTPAVLDGLSNIMKSPNTRTTKSNVATIEAARNPQILPSITSLSNSALKAVGMPATAQTFPATTASKAAAAAAAADN</sequence>
<name>A0ABR4PVL4_9HELO</name>
<keyword evidence="1" id="KW-0732">Signal</keyword>
<proteinExistence type="predicted"/>
<organism evidence="2 3">
    <name type="scientific">Phlyctema vagabunda</name>
    <dbReference type="NCBI Taxonomy" id="108571"/>
    <lineage>
        <taxon>Eukaryota</taxon>
        <taxon>Fungi</taxon>
        <taxon>Dikarya</taxon>
        <taxon>Ascomycota</taxon>
        <taxon>Pezizomycotina</taxon>
        <taxon>Leotiomycetes</taxon>
        <taxon>Helotiales</taxon>
        <taxon>Dermateaceae</taxon>
        <taxon>Phlyctema</taxon>
    </lineage>
</organism>